<dbReference type="Gene3D" id="1.20.1250.20">
    <property type="entry name" value="MFS general substrate transporter like domains"/>
    <property type="match status" value="2"/>
</dbReference>
<dbReference type="GO" id="GO:0046943">
    <property type="term" value="F:carboxylic acid transmembrane transporter activity"/>
    <property type="evidence" value="ECO:0007669"/>
    <property type="project" value="TreeGrafter"/>
</dbReference>
<dbReference type="InterPro" id="IPR020846">
    <property type="entry name" value="MFS_dom"/>
</dbReference>
<feature type="transmembrane region" description="Helical" evidence="5">
    <location>
        <begin position="112"/>
        <end position="134"/>
    </location>
</feature>
<dbReference type="EMBL" id="CP000473">
    <property type="protein sequence ID" value="ABJ81996.1"/>
    <property type="molecule type" value="Genomic_DNA"/>
</dbReference>
<feature type="transmembrane region" description="Helical" evidence="5">
    <location>
        <begin position="230"/>
        <end position="251"/>
    </location>
</feature>
<evidence type="ECO:0000256" key="1">
    <source>
        <dbReference type="ARBA" id="ARBA00004141"/>
    </source>
</evidence>
<reference evidence="7" key="1">
    <citation type="submission" date="2006-10" db="EMBL/GenBank/DDBJ databases">
        <title>Complete sequence of Solibacter usitatus Ellin6076.</title>
        <authorList>
            <consortium name="US DOE Joint Genome Institute"/>
            <person name="Copeland A."/>
            <person name="Lucas S."/>
            <person name="Lapidus A."/>
            <person name="Barry K."/>
            <person name="Detter J.C."/>
            <person name="Glavina del Rio T."/>
            <person name="Hammon N."/>
            <person name="Israni S."/>
            <person name="Dalin E."/>
            <person name="Tice H."/>
            <person name="Pitluck S."/>
            <person name="Thompson L.S."/>
            <person name="Brettin T."/>
            <person name="Bruce D."/>
            <person name="Han C."/>
            <person name="Tapia R."/>
            <person name="Gilna P."/>
            <person name="Schmutz J."/>
            <person name="Larimer F."/>
            <person name="Land M."/>
            <person name="Hauser L."/>
            <person name="Kyrpides N."/>
            <person name="Mikhailova N."/>
            <person name="Janssen P.H."/>
            <person name="Kuske C.R."/>
            <person name="Richardson P."/>
        </authorList>
    </citation>
    <scope>NUCLEOTIDE SEQUENCE</scope>
    <source>
        <strain evidence="7">Ellin6076</strain>
    </source>
</reference>
<evidence type="ECO:0000256" key="3">
    <source>
        <dbReference type="ARBA" id="ARBA00022989"/>
    </source>
</evidence>
<dbReference type="PROSITE" id="PS00217">
    <property type="entry name" value="SUGAR_TRANSPORT_2"/>
    <property type="match status" value="1"/>
</dbReference>
<feature type="transmembrane region" description="Helical" evidence="5">
    <location>
        <begin position="271"/>
        <end position="291"/>
    </location>
</feature>
<gene>
    <name evidence="7" type="ordered locus">Acid_0998</name>
</gene>
<dbReference type="SUPFAM" id="SSF103473">
    <property type="entry name" value="MFS general substrate transporter"/>
    <property type="match status" value="1"/>
</dbReference>
<dbReference type="KEGG" id="sus:Acid_0998"/>
<comment type="subcellular location">
    <subcellularLocation>
        <location evidence="1">Membrane</location>
        <topology evidence="1">Multi-pass membrane protein</topology>
    </subcellularLocation>
</comment>
<keyword evidence="4 5" id="KW-0472">Membrane</keyword>
<dbReference type="InterPro" id="IPR011701">
    <property type="entry name" value="MFS"/>
</dbReference>
<proteinExistence type="predicted"/>
<organism evidence="7">
    <name type="scientific">Solibacter usitatus (strain Ellin6076)</name>
    <dbReference type="NCBI Taxonomy" id="234267"/>
    <lineage>
        <taxon>Bacteria</taxon>
        <taxon>Pseudomonadati</taxon>
        <taxon>Acidobacteriota</taxon>
        <taxon>Terriglobia</taxon>
        <taxon>Bryobacterales</taxon>
        <taxon>Solibacteraceae</taxon>
        <taxon>Candidatus Solibacter</taxon>
    </lineage>
</organism>
<keyword evidence="3 5" id="KW-1133">Transmembrane helix</keyword>
<feature type="transmembrane region" description="Helical" evidence="5">
    <location>
        <begin position="54"/>
        <end position="75"/>
    </location>
</feature>
<feature type="transmembrane region" description="Helical" evidence="5">
    <location>
        <begin position="87"/>
        <end position="106"/>
    </location>
</feature>
<evidence type="ECO:0000259" key="6">
    <source>
        <dbReference type="PROSITE" id="PS50850"/>
    </source>
</evidence>
<dbReference type="Pfam" id="PF07690">
    <property type="entry name" value="MFS_1"/>
    <property type="match status" value="1"/>
</dbReference>
<dbReference type="AlphaFoldDB" id="Q02AC6"/>
<name>Q02AC6_SOLUE</name>
<dbReference type="PANTHER" id="PTHR23508">
    <property type="entry name" value="CARBOXYLIC ACID TRANSPORTER PROTEIN HOMOLOG"/>
    <property type="match status" value="1"/>
</dbReference>
<feature type="transmembrane region" description="Helical" evidence="5">
    <location>
        <begin position="303"/>
        <end position="323"/>
    </location>
</feature>
<keyword evidence="2 5" id="KW-0812">Transmembrane</keyword>
<dbReference type="PANTHER" id="PTHR23508:SF10">
    <property type="entry name" value="CARBOXYLIC ACID TRANSPORTER PROTEIN HOMOLOG"/>
    <property type="match status" value="1"/>
</dbReference>
<accession>Q02AC6</accession>
<evidence type="ECO:0000313" key="7">
    <source>
        <dbReference type="EMBL" id="ABJ81996.1"/>
    </source>
</evidence>
<feature type="transmembrane region" description="Helical" evidence="5">
    <location>
        <begin position="12"/>
        <end position="34"/>
    </location>
</feature>
<feature type="transmembrane region" description="Helical" evidence="5">
    <location>
        <begin position="146"/>
        <end position="165"/>
    </location>
</feature>
<feature type="transmembrane region" description="Helical" evidence="5">
    <location>
        <begin position="329"/>
        <end position="353"/>
    </location>
</feature>
<feature type="domain" description="Major facilitator superfamily (MFS) profile" evidence="6">
    <location>
        <begin position="12"/>
        <end position="419"/>
    </location>
</feature>
<evidence type="ECO:0000256" key="2">
    <source>
        <dbReference type="ARBA" id="ARBA00022692"/>
    </source>
</evidence>
<dbReference type="InterPro" id="IPR036259">
    <property type="entry name" value="MFS_trans_sf"/>
</dbReference>
<dbReference type="InParanoid" id="Q02AC6"/>
<sequence>MPERLTTNQIRGFWAAWAGWALDGMDSFLYALVLVPALRDLLPRSGIAATQANIGYYGGVLFAIFLLGWGFAFLWGPLADRFGRVRTLVLTIVCYSLFTFLGSAAANVWQLAAFRFLAGIGIGGEWTIGGVFVAEEWPESRRKNGAAWMHTGYYFGTFLAAIVNYTVGSHYGWRAVFAVGGTPALLVAFIRYGVRESKRWEQGVAKRQDRWTARDAFFALFSAEYRNRTVVNAALLFISMVGLWAGSAYVPSSITYLAVHEGFTAADAARLASWAIMLLSAGTILGCLMLPALAERLGRRGALAFYFLLMFLCIALGFGWVFYRAANALPWFMACLFFLGIGGANFSVYTLWLPEQYRTECRGSAFAFATSFGRFLAAGITFLVGAGVARMHTIGTPVALTCIAFLVGLALLPLAVETKGKELPA</sequence>
<dbReference type="InterPro" id="IPR005829">
    <property type="entry name" value="Sugar_transporter_CS"/>
</dbReference>
<feature type="transmembrane region" description="Helical" evidence="5">
    <location>
        <begin position="171"/>
        <end position="190"/>
    </location>
</feature>
<protein>
    <submittedName>
        <fullName evidence="7">Major facilitator superfamily MFS_1</fullName>
    </submittedName>
</protein>
<dbReference type="PROSITE" id="PS50850">
    <property type="entry name" value="MFS"/>
    <property type="match status" value="1"/>
</dbReference>
<dbReference type="eggNOG" id="COG2271">
    <property type="taxonomic scope" value="Bacteria"/>
</dbReference>
<dbReference type="STRING" id="234267.Acid_0998"/>
<dbReference type="HOGENOM" id="CLU_001265_46_6_0"/>
<dbReference type="GO" id="GO:0005886">
    <property type="term" value="C:plasma membrane"/>
    <property type="evidence" value="ECO:0007669"/>
    <property type="project" value="TreeGrafter"/>
</dbReference>
<feature type="transmembrane region" description="Helical" evidence="5">
    <location>
        <begin position="365"/>
        <end position="388"/>
    </location>
</feature>
<feature type="transmembrane region" description="Helical" evidence="5">
    <location>
        <begin position="394"/>
        <end position="416"/>
    </location>
</feature>
<evidence type="ECO:0000256" key="5">
    <source>
        <dbReference type="SAM" id="Phobius"/>
    </source>
</evidence>
<evidence type="ECO:0000256" key="4">
    <source>
        <dbReference type="ARBA" id="ARBA00023136"/>
    </source>
</evidence>